<feature type="non-terminal residue" evidence="2">
    <location>
        <position position="1"/>
    </location>
</feature>
<feature type="region of interest" description="Disordered" evidence="1">
    <location>
        <begin position="1"/>
        <end position="113"/>
    </location>
</feature>
<evidence type="ECO:0000313" key="3">
    <source>
        <dbReference type="Proteomes" id="UP000076584"/>
    </source>
</evidence>
<feature type="compositionally biased region" description="Low complexity" evidence="1">
    <location>
        <begin position="56"/>
        <end position="69"/>
    </location>
</feature>
<name>A0A161WC73_COLIC</name>
<organism evidence="2 3">
    <name type="scientific">Colletotrichum incanum</name>
    <name type="common">Soybean anthracnose fungus</name>
    <dbReference type="NCBI Taxonomy" id="1573173"/>
    <lineage>
        <taxon>Eukaryota</taxon>
        <taxon>Fungi</taxon>
        <taxon>Dikarya</taxon>
        <taxon>Ascomycota</taxon>
        <taxon>Pezizomycotina</taxon>
        <taxon>Sordariomycetes</taxon>
        <taxon>Hypocreomycetidae</taxon>
        <taxon>Glomerellales</taxon>
        <taxon>Glomerellaceae</taxon>
        <taxon>Colletotrichum</taxon>
        <taxon>Colletotrichum spaethianum species complex</taxon>
    </lineage>
</organism>
<feature type="compositionally biased region" description="Basic residues" evidence="1">
    <location>
        <begin position="13"/>
        <end position="22"/>
    </location>
</feature>
<keyword evidence="3" id="KW-1185">Reference proteome</keyword>
<proteinExistence type="predicted"/>
<dbReference type="AlphaFoldDB" id="A0A161WC73"/>
<gene>
    <name evidence="2" type="ORF">CI238_09084</name>
</gene>
<protein>
    <submittedName>
        <fullName evidence="2">Uncharacterized protein</fullName>
    </submittedName>
</protein>
<sequence>LKDHLSISYKSSSQHHHHHQHKRNLEMNQRSSGSVGSRSPAHTPPINRPLGRNRLSATPFTETPPTSTSAGRAGTPASDRILSGRVKKTPRKVARRKEDVLSEKEKEEERRQLDEMDEERKLFPGSDNWAEDELRLFKVLYMRQYSPLLPSHWDMDFRGIPIPDILFASSDAHPPIINSRSGNDFKATRALARLIELTAHVRGLCQTRQRHRARALIEKELQEYIKWAGQDGEYSSLEYIPNLIVDMVDTTMTPQAIEEHMQLRLKATAATHRAHWRNHMPEVVGEDQDTDRYQSKEEDDEDAEPEDNRVVLVPDKYPTPSPQKPHTDPSSPSPHNGINYDAGDDHKPPSTAFDNPAESSTHERNGQYIRRPPVLYGLFIVNTSVMVLTIDSAKEGDEAYVSYQVEVGFSKRYQAVWNAITIAIVVCLARDAMIDMKEDFSHSMIDGDSDPDA</sequence>
<feature type="compositionally biased region" description="Polar residues" evidence="1">
    <location>
        <begin position="26"/>
        <end position="37"/>
    </location>
</feature>
<reference evidence="2 3" key="1">
    <citation type="submission" date="2015-06" db="EMBL/GenBank/DDBJ databases">
        <title>Survival trade-offs in plant roots during colonization by closely related pathogenic and mutualistic fungi.</title>
        <authorList>
            <person name="Hacquard S."/>
            <person name="Kracher B."/>
            <person name="Hiruma K."/>
            <person name="Weinman A."/>
            <person name="Muench P."/>
            <person name="Garrido Oter R."/>
            <person name="Ver Loren van Themaat E."/>
            <person name="Dallerey J.-F."/>
            <person name="Damm U."/>
            <person name="Henrissat B."/>
            <person name="Lespinet O."/>
            <person name="Thon M."/>
            <person name="Kemen E."/>
            <person name="McHardy A.C."/>
            <person name="Schulze-Lefert P."/>
            <person name="O'Connell R.J."/>
        </authorList>
    </citation>
    <scope>NUCLEOTIDE SEQUENCE [LARGE SCALE GENOMIC DNA]</scope>
    <source>
        <strain evidence="2 3">MAFF 238704</strain>
    </source>
</reference>
<dbReference type="STRING" id="1573173.A0A161WC73"/>
<evidence type="ECO:0000256" key="1">
    <source>
        <dbReference type="SAM" id="MobiDB-lite"/>
    </source>
</evidence>
<dbReference type="Proteomes" id="UP000076584">
    <property type="component" value="Unassembled WGS sequence"/>
</dbReference>
<feature type="compositionally biased region" description="Basic residues" evidence="1">
    <location>
        <begin position="85"/>
        <end position="95"/>
    </location>
</feature>
<dbReference type="EMBL" id="LFIW01002488">
    <property type="protein sequence ID" value="KZL69263.1"/>
    <property type="molecule type" value="Genomic_DNA"/>
</dbReference>
<evidence type="ECO:0000313" key="2">
    <source>
        <dbReference type="EMBL" id="KZL69263.1"/>
    </source>
</evidence>
<feature type="compositionally biased region" description="Basic and acidic residues" evidence="1">
    <location>
        <begin position="96"/>
        <end position="113"/>
    </location>
</feature>
<feature type="region of interest" description="Disordered" evidence="1">
    <location>
        <begin position="276"/>
        <end position="366"/>
    </location>
</feature>
<accession>A0A161WC73</accession>
<comment type="caution">
    <text evidence="2">The sequence shown here is derived from an EMBL/GenBank/DDBJ whole genome shotgun (WGS) entry which is preliminary data.</text>
</comment>